<feature type="domain" description="LKB1 serine/threonine kinase interacting protein 1 N-terminal" evidence="6">
    <location>
        <begin position="67"/>
        <end position="149"/>
    </location>
</feature>
<keyword evidence="8" id="KW-1185">Reference proteome</keyword>
<keyword evidence="4" id="KW-0677">Repeat</keyword>
<dbReference type="InterPro" id="IPR031782">
    <property type="entry name" value="LIP1_N"/>
</dbReference>
<dbReference type="OrthoDB" id="7451790at2759"/>
<gene>
    <name evidence="7" type="ORF">HICCMSTLAB_LOCUS2028</name>
</gene>
<evidence type="ECO:0000256" key="3">
    <source>
        <dbReference type="ARBA" id="ARBA00022614"/>
    </source>
</evidence>
<protein>
    <submittedName>
        <fullName evidence="7">Similar to STK11IP: Serine/threonine-protein kinase 11-interacting protein (Gallus gallus)</fullName>
    </submittedName>
</protein>
<dbReference type="PANTHER" id="PTHR15454">
    <property type="entry name" value="NISCHARIN RELATED"/>
    <property type="match status" value="1"/>
</dbReference>
<evidence type="ECO:0000313" key="8">
    <source>
        <dbReference type="Proteomes" id="UP000786811"/>
    </source>
</evidence>
<name>A0A8J2EDC0_COTCN</name>
<sequence>MLKCSLQEFVNSVHDKDQDNDQQQDQDGDHRRRSSFYCKNRTRFDYFKSQPNQRMSMQSSILPSKPEIRELAKILRKNGDQVLSGSSKLSLSTKLLHDLNDAFSLIVDDTKELESSFQVCNNSEIEIFRDLKFLHDFVQKTIWLKIVNINDPVTVDITKFRHLRYLELQKVFIDSVRGIQGIRGQLESICCTGNGGVGTVGRLLSSCGGDAGVGFVWASLNRLSLPYNNLGRLDKSLELAPWLSTIDLSHNFISAANELDCLPNLKYVNLSYNKLESIPSFNRSSYRSITIIILKNNYIDDLTGLENLDCLSELDISYNCLLNHSVLWPLSSITTLLWLNLVGNPLFYHDKHRCCTLRYLHAALAENKFTLDLVPLSKSEKNQVSDNRAYTIRGEVKLSERVCSPAEIDCVAEIVCVPENDKRRKTVVKEVDIDDLSDEFEVLGTDGTEQTPGKGKGRKDDRESVLETSMEHLETKKKILELREKFGGDWLRSHAGSVVQDIMGLDKHPVASVPRNLDDLEGLGGLENGKVVEELSSQQNEHQNSGQVEEEQKELEIEFEEPSNNIVELREEIYDPEEETGDLFLVSQKNPDEDIFLVITDEYVIERDSITGKIKYRWSMDTVLSCIMGRGETTSVDFIFDTTRRDRQSRMYYVDGEDALKIVRLMAGRIKKRAIVLKVFKCMKCSTHFSQDPDYIVGVGMIDMKPCCPACKSSLVIQTDELITPDDKPDENGNGTEDGDN</sequence>
<evidence type="ECO:0000256" key="2">
    <source>
        <dbReference type="ARBA" id="ARBA00022490"/>
    </source>
</evidence>
<dbReference type="PANTHER" id="PTHR15454:SF69">
    <property type="entry name" value="SERINE_THREONINE-PROTEIN KINASE 11-INTERACTING PROTEIN"/>
    <property type="match status" value="1"/>
</dbReference>
<feature type="region of interest" description="Disordered" evidence="5">
    <location>
        <begin position="722"/>
        <end position="741"/>
    </location>
</feature>
<dbReference type="GO" id="GO:0005737">
    <property type="term" value="C:cytoplasm"/>
    <property type="evidence" value="ECO:0007669"/>
    <property type="project" value="UniProtKB-SubCell"/>
</dbReference>
<dbReference type="GO" id="GO:0016301">
    <property type="term" value="F:kinase activity"/>
    <property type="evidence" value="ECO:0007669"/>
    <property type="project" value="UniProtKB-KW"/>
</dbReference>
<dbReference type="InterPro" id="IPR025875">
    <property type="entry name" value="Leu-rich_rpt_4"/>
</dbReference>
<dbReference type="Gene3D" id="3.80.10.10">
    <property type="entry name" value="Ribonuclease Inhibitor"/>
    <property type="match status" value="1"/>
</dbReference>
<comment type="subcellular location">
    <subcellularLocation>
        <location evidence="1">Cytoplasm</location>
    </subcellularLocation>
</comment>
<accession>A0A8J2EDC0</accession>
<evidence type="ECO:0000259" key="6">
    <source>
        <dbReference type="Pfam" id="PF15904"/>
    </source>
</evidence>
<keyword evidence="2" id="KW-0963">Cytoplasm</keyword>
<keyword evidence="7" id="KW-0808">Transferase</keyword>
<reference evidence="7" key="1">
    <citation type="submission" date="2021-04" db="EMBL/GenBank/DDBJ databases">
        <authorList>
            <person name="Chebbi M.A.C M."/>
        </authorList>
    </citation>
    <scope>NUCLEOTIDE SEQUENCE</scope>
</reference>
<dbReference type="PROSITE" id="PS51450">
    <property type="entry name" value="LRR"/>
    <property type="match status" value="1"/>
</dbReference>
<keyword evidence="7" id="KW-0418">Kinase</keyword>
<feature type="region of interest" description="Disordered" evidence="5">
    <location>
        <begin position="13"/>
        <end position="32"/>
    </location>
</feature>
<dbReference type="InterPro" id="IPR032675">
    <property type="entry name" value="LRR_dom_sf"/>
</dbReference>
<comment type="caution">
    <text evidence="7">The sequence shown here is derived from an EMBL/GenBank/DDBJ whole genome shotgun (WGS) entry which is preliminary data.</text>
</comment>
<organism evidence="7 8">
    <name type="scientific">Cotesia congregata</name>
    <name type="common">Parasitoid wasp</name>
    <name type="synonym">Apanteles congregatus</name>
    <dbReference type="NCBI Taxonomy" id="51543"/>
    <lineage>
        <taxon>Eukaryota</taxon>
        <taxon>Metazoa</taxon>
        <taxon>Ecdysozoa</taxon>
        <taxon>Arthropoda</taxon>
        <taxon>Hexapoda</taxon>
        <taxon>Insecta</taxon>
        <taxon>Pterygota</taxon>
        <taxon>Neoptera</taxon>
        <taxon>Endopterygota</taxon>
        <taxon>Hymenoptera</taxon>
        <taxon>Apocrita</taxon>
        <taxon>Ichneumonoidea</taxon>
        <taxon>Braconidae</taxon>
        <taxon>Microgastrinae</taxon>
        <taxon>Cotesia</taxon>
    </lineage>
</organism>
<dbReference type="Pfam" id="PF12799">
    <property type="entry name" value="LRR_4"/>
    <property type="match status" value="1"/>
</dbReference>
<dbReference type="Pfam" id="PF15904">
    <property type="entry name" value="LIP1"/>
    <property type="match status" value="1"/>
</dbReference>
<evidence type="ECO:0000256" key="4">
    <source>
        <dbReference type="ARBA" id="ARBA00022737"/>
    </source>
</evidence>
<evidence type="ECO:0000313" key="7">
    <source>
        <dbReference type="EMBL" id="CAG5076047.1"/>
    </source>
</evidence>
<keyword evidence="3" id="KW-0433">Leucine-rich repeat</keyword>
<evidence type="ECO:0000256" key="1">
    <source>
        <dbReference type="ARBA" id="ARBA00004496"/>
    </source>
</evidence>
<dbReference type="AlphaFoldDB" id="A0A8J2EDC0"/>
<dbReference type="InterPro" id="IPR001611">
    <property type="entry name" value="Leu-rich_rpt"/>
</dbReference>
<dbReference type="EMBL" id="CAJNRD030001116">
    <property type="protein sequence ID" value="CAG5076047.1"/>
    <property type="molecule type" value="Genomic_DNA"/>
</dbReference>
<dbReference type="Proteomes" id="UP000786811">
    <property type="component" value="Unassembled WGS sequence"/>
</dbReference>
<proteinExistence type="predicted"/>
<evidence type="ECO:0000256" key="5">
    <source>
        <dbReference type="SAM" id="MobiDB-lite"/>
    </source>
</evidence>
<dbReference type="SUPFAM" id="SSF52058">
    <property type="entry name" value="L domain-like"/>
    <property type="match status" value="1"/>
</dbReference>